<evidence type="ECO:0000256" key="1">
    <source>
        <dbReference type="SAM" id="MobiDB-lite"/>
    </source>
</evidence>
<keyword evidence="3" id="KW-1185">Reference proteome</keyword>
<dbReference type="EMBL" id="JALPTH010000018">
    <property type="protein sequence ID" value="MCK8679503.1"/>
    <property type="molecule type" value="Genomic_DNA"/>
</dbReference>
<organism evidence="2 3">
    <name type="scientific">Streptomyces lichenis</name>
    <dbReference type="NCBI Taxonomy" id="2306967"/>
    <lineage>
        <taxon>Bacteria</taxon>
        <taxon>Bacillati</taxon>
        <taxon>Actinomycetota</taxon>
        <taxon>Actinomycetes</taxon>
        <taxon>Kitasatosporales</taxon>
        <taxon>Streptomycetaceae</taxon>
        <taxon>Streptomyces</taxon>
    </lineage>
</organism>
<protein>
    <submittedName>
        <fullName evidence="2">Helix-turn-helix domain-containing protein</fullName>
    </submittedName>
</protein>
<proteinExistence type="predicted"/>
<sequence>MPGTSLCLSCRTRLAEALVRLPGLYQECGERHFGSRRPAWERPPTPAGPPAVPLHAPAADVRRAVLGVLASWAGVTVQSSGVRAPRRTVADLCGFLHRHLGLLVRHPAAAELAAEITALQSRAERVAHPDETARVSVGPCKESGCGGLLTARPAQGRRRPARVSCDADPAHGWSVTESAARHNRTAAAPETTRGTREAAPSRVPRWLSQREVSTLWGVSSSSVYRLASERRWQRRRVSGRVYYAADDVRRALAPATA</sequence>
<reference evidence="2 3" key="1">
    <citation type="submission" date="2022-04" db="EMBL/GenBank/DDBJ databases">
        <title>Streptomyces sp. nov. LCR6-01 isolated from Lichen of Dirinaria sp.</title>
        <authorList>
            <person name="Kanchanasin P."/>
            <person name="Tanasupawat S."/>
            <person name="Phongsopitanun W."/>
        </authorList>
    </citation>
    <scope>NUCLEOTIDE SEQUENCE [LARGE SCALE GENOMIC DNA]</scope>
    <source>
        <strain evidence="2 3">LCR6-01</strain>
    </source>
</reference>
<gene>
    <name evidence="2" type="ORF">M1O15_19320</name>
</gene>
<evidence type="ECO:0000313" key="2">
    <source>
        <dbReference type="EMBL" id="MCK8679503.1"/>
    </source>
</evidence>
<evidence type="ECO:0000313" key="3">
    <source>
        <dbReference type="Proteomes" id="UP001522868"/>
    </source>
</evidence>
<dbReference type="RefSeq" id="WP_248635199.1">
    <property type="nucleotide sequence ID" value="NZ_JALPTH010000018.1"/>
</dbReference>
<feature type="region of interest" description="Disordered" evidence="1">
    <location>
        <begin position="177"/>
        <end position="202"/>
    </location>
</feature>
<dbReference type="Proteomes" id="UP001522868">
    <property type="component" value="Unassembled WGS sequence"/>
</dbReference>
<accession>A0ABT0IDU6</accession>
<name>A0ABT0IDU6_9ACTN</name>
<comment type="caution">
    <text evidence="2">The sequence shown here is derived from an EMBL/GenBank/DDBJ whole genome shotgun (WGS) entry which is preliminary data.</text>
</comment>